<dbReference type="GeneID" id="97494873"/>
<protein>
    <submittedName>
        <fullName evidence="1">Uncharacterized protein</fullName>
    </submittedName>
</protein>
<dbReference type="AlphaFoldDB" id="A0A1N6VBQ2"/>
<dbReference type="OrthoDB" id="3541241at2"/>
<organism evidence="1 2">
    <name type="scientific">Microbispora rosea</name>
    <dbReference type="NCBI Taxonomy" id="58117"/>
    <lineage>
        <taxon>Bacteria</taxon>
        <taxon>Bacillati</taxon>
        <taxon>Actinomycetota</taxon>
        <taxon>Actinomycetes</taxon>
        <taxon>Streptosporangiales</taxon>
        <taxon>Streptosporangiaceae</taxon>
        <taxon>Microbispora</taxon>
    </lineage>
</organism>
<dbReference type="RefSeq" id="WP_030505230.1">
    <property type="nucleotide sequence ID" value="NZ_CP192071.1"/>
</dbReference>
<proteinExistence type="predicted"/>
<evidence type="ECO:0000313" key="2">
    <source>
        <dbReference type="Proteomes" id="UP000186096"/>
    </source>
</evidence>
<reference evidence="2" key="1">
    <citation type="submission" date="2017-01" db="EMBL/GenBank/DDBJ databases">
        <authorList>
            <person name="Varghese N."/>
            <person name="Submissions S."/>
        </authorList>
    </citation>
    <scope>NUCLEOTIDE SEQUENCE [LARGE SCALE GENOMIC DNA]</scope>
    <source>
        <strain evidence="2">ATCC 12950</strain>
    </source>
</reference>
<dbReference type="EMBL" id="FTNI01000003">
    <property type="protein sequence ID" value="SIQ75159.1"/>
    <property type="molecule type" value="Genomic_DNA"/>
</dbReference>
<gene>
    <name evidence="1" type="ORF">SAMN05421833_103342</name>
</gene>
<accession>A0A1N6VBQ2</accession>
<keyword evidence="2" id="KW-1185">Reference proteome</keyword>
<name>A0A1N6VBQ2_9ACTN</name>
<dbReference type="Proteomes" id="UP000186096">
    <property type="component" value="Unassembled WGS sequence"/>
</dbReference>
<evidence type="ECO:0000313" key="1">
    <source>
        <dbReference type="EMBL" id="SIQ75159.1"/>
    </source>
</evidence>
<sequence>MTATATERRTSDELPHPWPDDRYEVRCDRESPFAGSRDRYHYAKNAVESAKALERAGLARRVVVVRLADETVIYDRVGDVNLPPESW</sequence>